<feature type="domain" description="TssC1 N-terminal" evidence="2">
    <location>
        <begin position="76"/>
        <end position="376"/>
    </location>
</feature>
<evidence type="ECO:0000259" key="3">
    <source>
        <dbReference type="Pfam" id="PF18945"/>
    </source>
</evidence>
<dbReference type="EMBL" id="CP019082">
    <property type="protein sequence ID" value="APW62211.1"/>
    <property type="molecule type" value="Genomic_DNA"/>
</dbReference>
<dbReference type="InterPro" id="IPR010269">
    <property type="entry name" value="T6SS_TssC-like"/>
</dbReference>
<feature type="compositionally biased region" description="Low complexity" evidence="1">
    <location>
        <begin position="1"/>
        <end position="22"/>
    </location>
</feature>
<name>A0A1U7CTG0_9BACT</name>
<feature type="domain" description="TssC1 C-terminal" evidence="3">
    <location>
        <begin position="385"/>
        <end position="496"/>
    </location>
</feature>
<sequence length="502" mass="56955">MSTGDSPSASKASAQPASAEAQNGESLLDEILKVNRVRDAEPELRKYHSDLVGQLVEDIMAGEMKVSPDIERMLNERIAEIDELLSAQLNAIMHDPEFQKLEGSWRGLNYLVMESETSTTLQLRVLNTSKKELLRDLERAKEFDQSALFKKVYSSEYDVFGGTPYGALIGDFEFGKHPQDLALLKRISQVAAAAHAPFISAAEPEMFGWESYTELPHTRDLAEIFRTREYDKWKSFRESEDSRYVGLCLPRTLSRLPYGQKTVPVDSFNFEEDVDGRTHEKYLWSNAAYAMGARLTDAFAKYGWCAWIRGVENGGLVQDLPVHTFHTDDGEIAAKCPTEVIVTGRREKEMADLGFIALTHCKNTDYAAFFSAQSCQKPFEYDTDEATANARLSTQLPYILMTSRFAHYLKSIARDKIGSFMSRKDCEMWLNRWINNYVSNDETASENTKREKPLFDARIDVEDDPSRPGCYRAIAFLRPHYQLEELTVSLRLVSELPTGASR</sequence>
<protein>
    <recommendedName>
        <fullName evidence="6">Type VI secretion system contractile sheath large subunit</fullName>
    </recommendedName>
</protein>
<organism evidence="4 5">
    <name type="scientific">Paludisphaera borealis</name>
    <dbReference type="NCBI Taxonomy" id="1387353"/>
    <lineage>
        <taxon>Bacteria</taxon>
        <taxon>Pseudomonadati</taxon>
        <taxon>Planctomycetota</taxon>
        <taxon>Planctomycetia</taxon>
        <taxon>Isosphaerales</taxon>
        <taxon>Isosphaeraceae</taxon>
        <taxon>Paludisphaera</taxon>
    </lineage>
</organism>
<dbReference type="RefSeq" id="WP_076348119.1">
    <property type="nucleotide sequence ID" value="NZ_CP019082.1"/>
</dbReference>
<keyword evidence="5" id="KW-1185">Reference proteome</keyword>
<dbReference type="PANTHER" id="PTHR35565">
    <property type="entry name" value="CYTOPLASMIC PROTEIN-RELATED"/>
    <property type="match status" value="1"/>
</dbReference>
<gene>
    <name evidence="4" type="ORF">BSF38_03746</name>
</gene>
<proteinExistence type="predicted"/>
<evidence type="ECO:0000259" key="2">
    <source>
        <dbReference type="Pfam" id="PF05943"/>
    </source>
</evidence>
<evidence type="ECO:0008006" key="6">
    <source>
        <dbReference type="Google" id="ProtNLM"/>
    </source>
</evidence>
<dbReference type="NCBIfam" id="TIGR03355">
    <property type="entry name" value="VI_chp_2"/>
    <property type="match status" value="1"/>
</dbReference>
<dbReference type="STRING" id="1387353.BSF38_03746"/>
<dbReference type="InterPro" id="IPR044032">
    <property type="entry name" value="TssC1_C"/>
</dbReference>
<dbReference type="OrthoDB" id="9764000at2"/>
<evidence type="ECO:0000313" key="5">
    <source>
        <dbReference type="Proteomes" id="UP000186309"/>
    </source>
</evidence>
<feature type="region of interest" description="Disordered" evidence="1">
    <location>
        <begin position="1"/>
        <end position="25"/>
    </location>
</feature>
<dbReference type="Pfam" id="PF05943">
    <property type="entry name" value="VipB"/>
    <property type="match status" value="1"/>
</dbReference>
<accession>A0A1U7CTG0</accession>
<dbReference type="Proteomes" id="UP000186309">
    <property type="component" value="Chromosome"/>
</dbReference>
<reference evidence="5" key="1">
    <citation type="submission" date="2016-12" db="EMBL/GenBank/DDBJ databases">
        <title>Comparative genomics of four Isosphaeraceae planctomycetes: a common pool of plasmids and glycoside hydrolase genes.</title>
        <authorList>
            <person name="Ivanova A."/>
        </authorList>
    </citation>
    <scope>NUCLEOTIDE SEQUENCE [LARGE SCALE GENOMIC DNA]</scope>
    <source>
        <strain evidence="5">PX4</strain>
    </source>
</reference>
<evidence type="ECO:0000256" key="1">
    <source>
        <dbReference type="SAM" id="MobiDB-lite"/>
    </source>
</evidence>
<dbReference type="Pfam" id="PF18945">
    <property type="entry name" value="VipB_2"/>
    <property type="match status" value="1"/>
</dbReference>
<dbReference type="AlphaFoldDB" id="A0A1U7CTG0"/>
<dbReference type="PANTHER" id="PTHR35565:SF3">
    <property type="entry name" value="TYPE VI SECRETION SYSTEM SHEATH PROTEIN TSSC1"/>
    <property type="match status" value="1"/>
</dbReference>
<dbReference type="KEGG" id="pbor:BSF38_03746"/>
<evidence type="ECO:0000313" key="4">
    <source>
        <dbReference type="EMBL" id="APW62211.1"/>
    </source>
</evidence>
<dbReference type="InterPro" id="IPR044031">
    <property type="entry name" value="TssC1_N"/>
</dbReference>